<dbReference type="NCBIfam" id="TIGR03558">
    <property type="entry name" value="oxido_grp_1"/>
    <property type="match status" value="1"/>
</dbReference>
<evidence type="ECO:0000313" key="3">
    <source>
        <dbReference type="EMBL" id="MFC3229580.1"/>
    </source>
</evidence>
<name>A0ABV7L4P1_9PROT</name>
<dbReference type="CDD" id="cd00347">
    <property type="entry name" value="Flavin_utilizing_monoxygenases"/>
    <property type="match status" value="1"/>
</dbReference>
<dbReference type="PANTHER" id="PTHR30137">
    <property type="entry name" value="LUCIFERASE-LIKE MONOOXYGENASE"/>
    <property type="match status" value="1"/>
</dbReference>
<dbReference type="InterPro" id="IPR011251">
    <property type="entry name" value="Luciferase-like_dom"/>
</dbReference>
<organism evidence="3 4">
    <name type="scientific">Marinibaculum pumilum</name>
    <dbReference type="NCBI Taxonomy" id="1766165"/>
    <lineage>
        <taxon>Bacteria</taxon>
        <taxon>Pseudomonadati</taxon>
        <taxon>Pseudomonadota</taxon>
        <taxon>Alphaproteobacteria</taxon>
        <taxon>Rhodospirillales</taxon>
        <taxon>Rhodospirillaceae</taxon>
        <taxon>Marinibaculum</taxon>
    </lineage>
</organism>
<dbReference type="EMBL" id="JBHRTR010000034">
    <property type="protein sequence ID" value="MFC3229580.1"/>
    <property type="molecule type" value="Genomic_DNA"/>
</dbReference>
<dbReference type="Proteomes" id="UP001595528">
    <property type="component" value="Unassembled WGS sequence"/>
</dbReference>
<evidence type="ECO:0000313" key="4">
    <source>
        <dbReference type="Proteomes" id="UP001595528"/>
    </source>
</evidence>
<feature type="domain" description="Luciferase-like" evidence="2">
    <location>
        <begin position="7"/>
        <end position="309"/>
    </location>
</feature>
<dbReference type="RefSeq" id="WP_379903917.1">
    <property type="nucleotide sequence ID" value="NZ_JBHRTR010000034.1"/>
</dbReference>
<dbReference type="Gene3D" id="3.20.20.30">
    <property type="entry name" value="Luciferase-like domain"/>
    <property type="match status" value="1"/>
</dbReference>
<comment type="caution">
    <text evidence="3">The sequence shown here is derived from an EMBL/GenBank/DDBJ whole genome shotgun (WGS) entry which is preliminary data.</text>
</comment>
<dbReference type="InterPro" id="IPR019949">
    <property type="entry name" value="CmoO-like"/>
</dbReference>
<dbReference type="PANTHER" id="PTHR30137:SF20">
    <property type="entry name" value="N-ACETYL-S-ALKYLCYSTEINE MONOOXYGENASE"/>
    <property type="match status" value="1"/>
</dbReference>
<sequence length="343" mass="36801">MVRLSVLDQSPIAAGRKPADAWAESLELARACDRLGYHRYWLAEHHATPALACSAPEIMIARIAGETRNMRIGAGGVMLSHYSPLKVAEQFRMLELMFPGRIDLGIGRAPGSDGLTAVALASGPNGYSDGRFDPRHFPRQVADLVGYLTDAMPAEHPFAHIAAMPVGPDAPPVWMLGSSDQSAQVAALLGTSFCFAHFIGGDAGAEVTAMYRKLFRPSALQQAPATSVGTFVLVAESQEEADRLARSRDLFLLRLRQGRHLPYPTPEAAEAHDYSAAEAAIVADGRSRAIVGTPEAVRAGIEELARAFGTEEVVALTICHDFGARLRSYELLAEAFGLDRIAA</sequence>
<dbReference type="SUPFAM" id="SSF51679">
    <property type="entry name" value="Bacterial luciferase-like"/>
    <property type="match status" value="1"/>
</dbReference>
<reference evidence="4" key="1">
    <citation type="journal article" date="2019" name="Int. J. Syst. Evol. Microbiol.">
        <title>The Global Catalogue of Microorganisms (GCM) 10K type strain sequencing project: providing services to taxonomists for standard genome sequencing and annotation.</title>
        <authorList>
            <consortium name="The Broad Institute Genomics Platform"/>
            <consortium name="The Broad Institute Genome Sequencing Center for Infectious Disease"/>
            <person name="Wu L."/>
            <person name="Ma J."/>
        </authorList>
    </citation>
    <scope>NUCLEOTIDE SEQUENCE [LARGE SCALE GENOMIC DNA]</scope>
    <source>
        <strain evidence="4">KCTC 42964</strain>
    </source>
</reference>
<dbReference type="InterPro" id="IPR050766">
    <property type="entry name" value="Bact_Lucif_Oxidored"/>
</dbReference>
<evidence type="ECO:0000259" key="2">
    <source>
        <dbReference type="Pfam" id="PF00296"/>
    </source>
</evidence>
<accession>A0ABV7L4P1</accession>
<dbReference type="EC" id="1.-.-.-" evidence="3"/>
<dbReference type="GO" id="GO:0016491">
    <property type="term" value="F:oxidoreductase activity"/>
    <property type="evidence" value="ECO:0007669"/>
    <property type="project" value="UniProtKB-KW"/>
</dbReference>
<dbReference type="Pfam" id="PF00296">
    <property type="entry name" value="Bac_luciferase"/>
    <property type="match status" value="1"/>
</dbReference>
<evidence type="ECO:0000256" key="1">
    <source>
        <dbReference type="ARBA" id="ARBA00007789"/>
    </source>
</evidence>
<gene>
    <name evidence="3" type="ORF">ACFOGJ_20195</name>
</gene>
<protein>
    <submittedName>
        <fullName evidence="3">LLM class flavin-dependent oxidoreductase</fullName>
        <ecNumber evidence="3">1.-.-.-</ecNumber>
    </submittedName>
</protein>
<keyword evidence="4" id="KW-1185">Reference proteome</keyword>
<keyword evidence="3" id="KW-0560">Oxidoreductase</keyword>
<dbReference type="InterPro" id="IPR036661">
    <property type="entry name" value="Luciferase-like_sf"/>
</dbReference>
<comment type="similarity">
    <text evidence="1">To bacterial alkanal monooxygenase alpha and beta chains.</text>
</comment>
<proteinExistence type="predicted"/>